<feature type="region of interest" description="Disordered" evidence="1">
    <location>
        <begin position="1"/>
        <end position="28"/>
    </location>
</feature>
<accession>A0A5N6RXY9</accession>
<organism evidence="2 3">
    <name type="scientific">Bifidobacterium tibiigranuli</name>
    <dbReference type="NCBI Taxonomy" id="2172043"/>
    <lineage>
        <taxon>Bacteria</taxon>
        <taxon>Bacillati</taxon>
        <taxon>Actinomycetota</taxon>
        <taxon>Actinomycetes</taxon>
        <taxon>Bifidobacteriales</taxon>
        <taxon>Bifidobacteriaceae</taxon>
        <taxon>Bifidobacterium</taxon>
    </lineage>
</organism>
<feature type="compositionally biased region" description="Basic residues" evidence="1">
    <location>
        <begin position="1"/>
        <end position="11"/>
    </location>
</feature>
<comment type="caution">
    <text evidence="2">The sequence shown here is derived from an EMBL/GenBank/DDBJ whole genome shotgun (WGS) entry which is preliminary data.</text>
</comment>
<reference evidence="2 3" key="1">
    <citation type="submission" date="2018-04" db="EMBL/GenBank/DDBJ databases">
        <authorList>
            <person name="Eckel V.P."/>
            <person name="Vogel R.F."/>
        </authorList>
    </citation>
    <scope>NUCLEOTIDE SEQUENCE [LARGE SCALE GENOMIC DNA]</scope>
    <source>
        <strain evidence="3">TMW 2.1764</strain>
    </source>
</reference>
<dbReference type="Proteomes" id="UP000325415">
    <property type="component" value="Unassembled WGS sequence"/>
</dbReference>
<sequence>MSKGKRRRSSKRDKSSGEILKSAQSSLDRAKRAWERYRERGADADLFLNEALINTVGVMYKLRNNKRRHGPEWESRFTALEATPRMQWLKHYRDGDQHGLEEGTMSSSAYIKHLGSAELWGMAPPGAVNASLGDQFGRCFWTVRRPDGREERRYFVPPQSMFSTGLVGSDENGEYEIETLLPNLIDELQSLIDSASRSL</sequence>
<dbReference type="GeneID" id="78126553"/>
<protein>
    <submittedName>
        <fullName evidence="2">Uncharacterized protein</fullName>
    </submittedName>
</protein>
<gene>
    <name evidence="2" type="ORF">DDE84_02450</name>
</gene>
<evidence type="ECO:0000313" key="2">
    <source>
        <dbReference type="EMBL" id="KAE8129677.1"/>
    </source>
</evidence>
<dbReference type="AlphaFoldDB" id="A0A5N6RXY9"/>
<keyword evidence="3" id="KW-1185">Reference proteome</keyword>
<name>A0A5N6RXY9_9BIFI</name>
<dbReference type="EMBL" id="QDAG01000002">
    <property type="protein sequence ID" value="KAE8129677.1"/>
    <property type="molecule type" value="Genomic_DNA"/>
</dbReference>
<evidence type="ECO:0000313" key="3">
    <source>
        <dbReference type="Proteomes" id="UP000325415"/>
    </source>
</evidence>
<evidence type="ECO:0000256" key="1">
    <source>
        <dbReference type="SAM" id="MobiDB-lite"/>
    </source>
</evidence>
<proteinExistence type="predicted"/>
<dbReference type="RefSeq" id="WP_152580159.1">
    <property type="nucleotide sequence ID" value="NZ_QDAG01000002.1"/>
</dbReference>